<feature type="region of interest" description="Disordered" evidence="1">
    <location>
        <begin position="233"/>
        <end position="252"/>
    </location>
</feature>
<evidence type="ECO:0008006" key="4">
    <source>
        <dbReference type="Google" id="ProtNLM"/>
    </source>
</evidence>
<reference evidence="2 3" key="1">
    <citation type="submission" date="2020-07" db="EMBL/GenBank/DDBJ databases">
        <title>Genomic Encyclopedia of Type Strains, Phase IV (KMG-V): Genome sequencing to study the core and pangenomes of soil and plant-associated prokaryotes.</title>
        <authorList>
            <person name="Whitman W."/>
        </authorList>
    </citation>
    <scope>NUCLEOTIDE SEQUENCE [LARGE SCALE GENOMIC DNA]</scope>
    <source>
        <strain evidence="2 3">SEMIA 4052</strain>
    </source>
</reference>
<gene>
    <name evidence="2" type="ORF">GGI64_002184</name>
</gene>
<dbReference type="Gene3D" id="3.20.20.150">
    <property type="entry name" value="Divalent-metal-dependent TIM barrel enzymes"/>
    <property type="match status" value="1"/>
</dbReference>
<name>A0A7Z0DXF3_RHILE</name>
<proteinExistence type="predicted"/>
<evidence type="ECO:0000313" key="3">
    <source>
        <dbReference type="Proteomes" id="UP000535276"/>
    </source>
</evidence>
<dbReference type="Proteomes" id="UP000535276">
    <property type="component" value="Unassembled WGS sequence"/>
</dbReference>
<dbReference type="AlphaFoldDB" id="A0A7Z0DXF3"/>
<organism evidence="2 3">
    <name type="scientific">Rhizobium leguminosarum</name>
    <dbReference type="NCBI Taxonomy" id="384"/>
    <lineage>
        <taxon>Bacteria</taxon>
        <taxon>Pseudomonadati</taxon>
        <taxon>Pseudomonadota</taxon>
        <taxon>Alphaproteobacteria</taxon>
        <taxon>Hyphomicrobiales</taxon>
        <taxon>Rhizobiaceae</taxon>
        <taxon>Rhizobium/Agrobacterium group</taxon>
        <taxon>Rhizobium</taxon>
    </lineage>
</organism>
<dbReference type="EMBL" id="JACBZV010000003">
    <property type="protein sequence ID" value="NYJ11133.1"/>
    <property type="molecule type" value="Genomic_DNA"/>
</dbReference>
<evidence type="ECO:0000313" key="2">
    <source>
        <dbReference type="EMBL" id="NYJ11133.1"/>
    </source>
</evidence>
<dbReference type="SUPFAM" id="SSF51658">
    <property type="entry name" value="Xylose isomerase-like"/>
    <property type="match status" value="1"/>
</dbReference>
<dbReference type="RefSeq" id="WP_179611442.1">
    <property type="nucleotide sequence ID" value="NZ_JACBZV010000003.1"/>
</dbReference>
<sequence>MTVIGFSTGAIALDDFATALRLLEPTRANAVELSALRAVELPILLAALPSRLGELRQRYEYISFHAPTNFDDEKTLVGQLKTVADMDMNIVVHPDTIHDIPVWKELGNRLCLENMDSRKPIGRTAEELRSFYEHLPEATLCFDIAHARQVDSSMTEGLRIIEEFRDRLVQVHLSEVNSRGKHFSMSFAAKRAYEPFAEILSKVPVILESVVGNEEITNEIAETEKLLALRRSRGGHGVRNPHGASWGGVAAE</sequence>
<dbReference type="InterPro" id="IPR036237">
    <property type="entry name" value="Xyl_isomerase-like_sf"/>
</dbReference>
<evidence type="ECO:0000256" key="1">
    <source>
        <dbReference type="SAM" id="MobiDB-lite"/>
    </source>
</evidence>
<accession>A0A7Z0DXF3</accession>
<comment type="caution">
    <text evidence="2">The sequence shown here is derived from an EMBL/GenBank/DDBJ whole genome shotgun (WGS) entry which is preliminary data.</text>
</comment>
<protein>
    <recommendedName>
        <fullName evidence="4">Sugar phosphate isomerase/epimerase</fullName>
    </recommendedName>
</protein>